<dbReference type="Gene3D" id="3.30.390.10">
    <property type="entry name" value="Enolase-like, N-terminal domain"/>
    <property type="match status" value="1"/>
</dbReference>
<feature type="active site" description="Proton acceptor; specific for (R)-substrate epimerization" evidence="5">
    <location>
        <position position="150"/>
    </location>
</feature>
<dbReference type="InterPro" id="IPR013342">
    <property type="entry name" value="Mandelate_racemase_C"/>
</dbReference>
<dbReference type="EC" id="5.1.1.-" evidence="7"/>
<sequence>MKRKLSVAIQSYPIAGSFVISRGAKTEAVVVTATLVQGGGVGRGECVPYARYGESAESVVAIIEGARDALEAGADRAALQRLLPPGAARNALDCALWDLEAKLSGVPAHISAGFEALSPLVTAFTISVGAPDQMRAAAERAAGRPLLKIKLAGEGDEARLAAVRAGAPNSALIVDANESWAAETLPRQLAACADYGVSLVEQPLPAGRDDILATMPRPVPICADESVHDRASLAPLKGRYDAVNIKLDKTGGLTEALALARAAQEMGFSIMAGCMVGTSLAMAPAVLVGQIASFVDLDGPLLLARDRIPGLCYEGSTLMPPARELWG</sequence>
<dbReference type="InterPro" id="IPR029017">
    <property type="entry name" value="Enolase-like_N"/>
</dbReference>
<reference evidence="9 10" key="1">
    <citation type="submission" date="2018-11" db="EMBL/GenBank/DDBJ databases">
        <title>Genome squencing of methanotrophic bacteria isolated from alkaline groundwater in Korea.</title>
        <authorList>
            <person name="Nguyen L.N."/>
        </authorList>
    </citation>
    <scope>NUCLEOTIDE SEQUENCE [LARGE SCALE GENOMIC DNA]</scope>
    <source>
        <strain evidence="9 10">GW6</strain>
    </source>
</reference>
<dbReference type="GO" id="GO:0016855">
    <property type="term" value="F:racemase and epimerase activity, acting on amino acids and derivatives"/>
    <property type="evidence" value="ECO:0007669"/>
    <property type="project" value="UniProtKB-UniRule"/>
</dbReference>
<dbReference type="EMBL" id="CP034086">
    <property type="protein sequence ID" value="AZG77681.1"/>
    <property type="molecule type" value="Genomic_DNA"/>
</dbReference>
<dbReference type="NCBIfam" id="NF042940">
    <property type="entry name" value="racemase_DgcA"/>
    <property type="match status" value="1"/>
</dbReference>
<feature type="binding site" evidence="6">
    <location>
        <position position="224"/>
    </location>
    <ligand>
        <name>Mg(2+)</name>
        <dbReference type="ChEBI" id="CHEBI:18420"/>
    </ligand>
</feature>
<evidence type="ECO:0000256" key="1">
    <source>
        <dbReference type="ARBA" id="ARBA00008031"/>
    </source>
</evidence>
<evidence type="ECO:0000256" key="2">
    <source>
        <dbReference type="ARBA" id="ARBA00022723"/>
    </source>
</evidence>
<dbReference type="InterPro" id="IPR034603">
    <property type="entry name" value="Dipeptide_epimerase"/>
</dbReference>
<keyword evidence="4 7" id="KW-0413">Isomerase</keyword>
<dbReference type="InterPro" id="IPR013341">
    <property type="entry name" value="Mandelate_racemase_N_dom"/>
</dbReference>
<dbReference type="SUPFAM" id="SSF51604">
    <property type="entry name" value="Enolase C-terminal domain-like"/>
    <property type="match status" value="1"/>
</dbReference>
<dbReference type="KEGG" id="mros:EHO51_13615"/>
<dbReference type="SFLD" id="SFLDF00010">
    <property type="entry name" value="dipeptide_epimerase"/>
    <property type="match status" value="1"/>
</dbReference>
<dbReference type="InterPro" id="IPR029065">
    <property type="entry name" value="Enolase_C-like"/>
</dbReference>
<dbReference type="Pfam" id="PF02746">
    <property type="entry name" value="MR_MLE_N"/>
    <property type="match status" value="1"/>
</dbReference>
<evidence type="ECO:0000313" key="10">
    <source>
        <dbReference type="Proteomes" id="UP000273982"/>
    </source>
</evidence>
<dbReference type="Proteomes" id="UP000273982">
    <property type="component" value="Chromosome"/>
</dbReference>
<name>A0A3G8M708_9HYPH</name>
<feature type="binding site" evidence="6">
    <location>
        <position position="201"/>
    </location>
    <ligand>
        <name>Mg(2+)</name>
        <dbReference type="ChEBI" id="CHEBI:18420"/>
    </ligand>
</feature>
<dbReference type="Pfam" id="PF13378">
    <property type="entry name" value="MR_MLE_C"/>
    <property type="match status" value="1"/>
</dbReference>
<dbReference type="CDD" id="cd03319">
    <property type="entry name" value="L-Ala-DL-Glu_epimerase"/>
    <property type="match status" value="1"/>
</dbReference>
<comment type="similarity">
    <text evidence="1 7">Belongs to the mandelate racemase/muconate lactonizing enzyme family.</text>
</comment>
<dbReference type="PANTHER" id="PTHR48080:SF3">
    <property type="entry name" value="ENOLASE SUPERFAMILY MEMBER DDB_G0284701"/>
    <property type="match status" value="1"/>
</dbReference>
<dbReference type="GO" id="GO:0046872">
    <property type="term" value="F:metal ion binding"/>
    <property type="evidence" value="ECO:0007669"/>
    <property type="project" value="UniProtKB-KW"/>
</dbReference>
<accession>A0A3G8M708</accession>
<dbReference type="Gene3D" id="3.20.20.120">
    <property type="entry name" value="Enolase-like C-terminal domain"/>
    <property type="match status" value="1"/>
</dbReference>
<dbReference type="AlphaFoldDB" id="A0A3G8M708"/>
<keyword evidence="2 6" id="KW-0479">Metal-binding</keyword>
<keyword evidence="3 6" id="KW-0460">Magnesium</keyword>
<evidence type="ECO:0000256" key="6">
    <source>
        <dbReference type="PIRSR" id="PIRSR634603-3"/>
    </source>
</evidence>
<evidence type="ECO:0000256" key="4">
    <source>
        <dbReference type="ARBA" id="ARBA00023235"/>
    </source>
</evidence>
<dbReference type="InterPro" id="IPR034593">
    <property type="entry name" value="DgoD-like"/>
</dbReference>
<organism evidence="9 10">
    <name type="scientific">Methylocystis rosea</name>
    <dbReference type="NCBI Taxonomy" id="173366"/>
    <lineage>
        <taxon>Bacteria</taxon>
        <taxon>Pseudomonadati</taxon>
        <taxon>Pseudomonadota</taxon>
        <taxon>Alphaproteobacteria</taxon>
        <taxon>Hyphomicrobiales</taxon>
        <taxon>Methylocystaceae</taxon>
        <taxon>Methylocystis</taxon>
    </lineage>
</organism>
<gene>
    <name evidence="9" type="ORF">EHO51_13615</name>
</gene>
<proteinExistence type="inferred from homology"/>
<dbReference type="RefSeq" id="WP_124739336.1">
    <property type="nucleotide sequence ID" value="NZ_CP034086.1"/>
</dbReference>
<dbReference type="InterPro" id="IPR036849">
    <property type="entry name" value="Enolase-like_C_sf"/>
</dbReference>
<comment type="cofactor">
    <cofactor evidence="6 7">
        <name>Mg(2+)</name>
        <dbReference type="ChEBI" id="CHEBI:18420"/>
    </cofactor>
    <text evidence="6 7">Binds 1 Mg(2+) ion per subunit.</text>
</comment>
<protein>
    <recommendedName>
        <fullName evidence="7">Dipeptide epimerase</fullName>
        <ecNumber evidence="7">5.1.1.-</ecNumber>
    </recommendedName>
</protein>
<evidence type="ECO:0000256" key="7">
    <source>
        <dbReference type="RuleBase" id="RU366006"/>
    </source>
</evidence>
<evidence type="ECO:0000256" key="3">
    <source>
        <dbReference type="ARBA" id="ARBA00022842"/>
    </source>
</evidence>
<dbReference type="SFLD" id="SFLDS00001">
    <property type="entry name" value="Enolase"/>
    <property type="match status" value="1"/>
</dbReference>
<evidence type="ECO:0000259" key="8">
    <source>
        <dbReference type="SMART" id="SM00922"/>
    </source>
</evidence>
<feature type="active site" description="Proton acceptor; specific for (S)-substrate epimerization" evidence="5">
    <location>
        <position position="246"/>
    </location>
</feature>
<dbReference type="PANTHER" id="PTHR48080">
    <property type="entry name" value="D-GALACTONATE DEHYDRATASE-RELATED"/>
    <property type="match status" value="1"/>
</dbReference>
<feature type="binding site" evidence="6">
    <location>
        <position position="175"/>
    </location>
    <ligand>
        <name>Mg(2+)</name>
        <dbReference type="ChEBI" id="CHEBI:18420"/>
    </ligand>
</feature>
<dbReference type="SMART" id="SM00922">
    <property type="entry name" value="MR_MLE"/>
    <property type="match status" value="1"/>
</dbReference>
<evidence type="ECO:0000256" key="5">
    <source>
        <dbReference type="PIRSR" id="PIRSR634603-1"/>
    </source>
</evidence>
<evidence type="ECO:0000313" key="9">
    <source>
        <dbReference type="EMBL" id="AZG77681.1"/>
    </source>
</evidence>
<feature type="domain" description="Mandelate racemase/muconate lactonizing enzyme C-terminal" evidence="8">
    <location>
        <begin position="131"/>
        <end position="222"/>
    </location>
</feature>
<dbReference type="SFLD" id="SFLDG00180">
    <property type="entry name" value="muconate_cycloisomerase"/>
    <property type="match status" value="1"/>
</dbReference>
<dbReference type="SUPFAM" id="SSF54826">
    <property type="entry name" value="Enolase N-terminal domain-like"/>
    <property type="match status" value="1"/>
</dbReference>